<accession>A0ABT7WGR1</accession>
<dbReference type="Pfam" id="PF00144">
    <property type="entry name" value="Beta-lactamase"/>
    <property type="match status" value="1"/>
</dbReference>
<dbReference type="EMBL" id="JAUDUY010000005">
    <property type="protein sequence ID" value="MDM9632105.1"/>
    <property type="molecule type" value="Genomic_DNA"/>
</dbReference>
<dbReference type="RefSeq" id="WP_289725463.1">
    <property type="nucleotide sequence ID" value="NZ_JAUDUY010000005.1"/>
</dbReference>
<comment type="caution">
    <text evidence="2">The sequence shown here is derived from an EMBL/GenBank/DDBJ whole genome shotgun (WGS) entry which is preliminary data.</text>
</comment>
<feature type="domain" description="Beta-lactamase-related" evidence="1">
    <location>
        <begin position="47"/>
        <end position="363"/>
    </location>
</feature>
<keyword evidence="3" id="KW-1185">Reference proteome</keyword>
<dbReference type="GO" id="GO:0016787">
    <property type="term" value="F:hydrolase activity"/>
    <property type="evidence" value="ECO:0007669"/>
    <property type="project" value="UniProtKB-KW"/>
</dbReference>
<dbReference type="InterPro" id="IPR001466">
    <property type="entry name" value="Beta-lactam-related"/>
</dbReference>
<dbReference type="SUPFAM" id="SSF56601">
    <property type="entry name" value="beta-lactamase/transpeptidase-like"/>
    <property type="match status" value="1"/>
</dbReference>
<dbReference type="Gene3D" id="3.40.710.10">
    <property type="entry name" value="DD-peptidase/beta-lactamase superfamily"/>
    <property type="match status" value="1"/>
</dbReference>
<reference evidence="2" key="1">
    <citation type="submission" date="2023-06" db="EMBL/GenBank/DDBJ databases">
        <title>Robiginitalea aurantiacus sp. nov. and Algoriphagus sediminis sp. nov., isolated from coastal sediment.</title>
        <authorList>
            <person name="Zhou Z.Y."/>
            <person name="An J."/>
            <person name="Jia Y.W."/>
            <person name="Du Z.J."/>
        </authorList>
    </citation>
    <scope>NUCLEOTIDE SEQUENCE</scope>
    <source>
        <strain evidence="2">M39</strain>
    </source>
</reference>
<gene>
    <name evidence="2" type="ORF">QU605_11510</name>
</gene>
<proteinExistence type="predicted"/>
<dbReference type="Proteomes" id="UP001174839">
    <property type="component" value="Unassembled WGS sequence"/>
</dbReference>
<dbReference type="PANTHER" id="PTHR46825:SF9">
    <property type="entry name" value="BETA-LACTAMASE-RELATED DOMAIN-CONTAINING PROTEIN"/>
    <property type="match status" value="1"/>
</dbReference>
<dbReference type="PANTHER" id="PTHR46825">
    <property type="entry name" value="D-ALANYL-D-ALANINE-CARBOXYPEPTIDASE/ENDOPEPTIDASE AMPH"/>
    <property type="match status" value="1"/>
</dbReference>
<evidence type="ECO:0000259" key="1">
    <source>
        <dbReference type="Pfam" id="PF00144"/>
    </source>
</evidence>
<dbReference type="InterPro" id="IPR012338">
    <property type="entry name" value="Beta-lactam/transpept-like"/>
</dbReference>
<dbReference type="EC" id="3.1.1.103" evidence="2"/>
<keyword evidence="2" id="KW-0378">Hydrolase</keyword>
<evidence type="ECO:0000313" key="2">
    <source>
        <dbReference type="EMBL" id="MDM9632105.1"/>
    </source>
</evidence>
<protein>
    <submittedName>
        <fullName evidence="2">Serine hydrolase domain-containing protein</fullName>
        <ecNumber evidence="2">3.1.1.103</ecNumber>
    </submittedName>
</protein>
<evidence type="ECO:0000313" key="3">
    <source>
        <dbReference type="Proteomes" id="UP001174839"/>
    </source>
</evidence>
<organism evidence="2 3">
    <name type="scientific">Robiginitalea aurantiaca</name>
    <dbReference type="NCBI Taxonomy" id="3056915"/>
    <lineage>
        <taxon>Bacteria</taxon>
        <taxon>Pseudomonadati</taxon>
        <taxon>Bacteroidota</taxon>
        <taxon>Flavobacteriia</taxon>
        <taxon>Flavobacteriales</taxon>
        <taxon>Flavobacteriaceae</taxon>
        <taxon>Robiginitalea</taxon>
    </lineage>
</organism>
<sequence length="387" mass="43738">MKNLVFLLALTFLCCKSPSDNKAQTLEERKEQLGLQIDSLFHSKIATDGPGAAILVAYEGEELIGKGFGLRSIEDAAPITPSTNMRMASVSKQFTALCMLRLADQGKLSLNDQVTQYWPYPVFAGITILNLMNHTSGIADYESAFMEDWDRSNIVENKDVLEWLKTNPEPLFPPGSSWAYSNTAYLVLALLVEKVSGSPFATFAKEQVFKPAAMERTTFYNLADPVAIDQRAFCYEKDSSGSWTRKDGYFMNGVVGDGALYTSVNDYFNYDNALRNKVLLSDEMHSLVFARSTMAIPRDHGFYSFLSDFSFWEKEAIFYAMGWFRSGDAAFHSGSWNGTRTFVYHELERPLTIALFLNSDADDLRAELFEETWQRVNQYLLEKEPAK</sequence>
<name>A0ABT7WGR1_9FLAO</name>
<dbReference type="InterPro" id="IPR050491">
    <property type="entry name" value="AmpC-like"/>
</dbReference>